<name>C5B3X3_METEA</name>
<reference evidence="1 2" key="1">
    <citation type="journal article" date="2009" name="PLoS ONE">
        <title>Methylobacterium genome sequences: a reference blueprint to investigate microbial metabolism of C1 compounds from natural and industrial sources.</title>
        <authorList>
            <person name="Vuilleumier S."/>
            <person name="Chistoserdova L."/>
            <person name="Lee M.-C."/>
            <person name="Bringel F."/>
            <person name="Lajus A."/>
            <person name="Zhou Y."/>
            <person name="Gourion B."/>
            <person name="Barbe V."/>
            <person name="Chang J."/>
            <person name="Cruveiller S."/>
            <person name="Dossat C."/>
            <person name="Gillett W."/>
            <person name="Gruffaz C."/>
            <person name="Haugen E."/>
            <person name="Hourcade E."/>
            <person name="Levy R."/>
            <person name="Mangenot S."/>
            <person name="Muller E."/>
            <person name="Nadalig T."/>
            <person name="Pagni M."/>
            <person name="Penny C."/>
            <person name="Peyraud R."/>
            <person name="Robinson D.G."/>
            <person name="Roche D."/>
            <person name="Rouy Z."/>
            <person name="Saenampechek C."/>
            <person name="Salvignol G."/>
            <person name="Vallenet D."/>
            <person name="Wu Z."/>
            <person name="Marx C.J."/>
            <person name="Vorholt J.A."/>
            <person name="Olson M.V."/>
            <person name="Kaul R."/>
            <person name="Weissenbach J."/>
            <person name="Medigue C."/>
            <person name="Lidstrom M.E."/>
        </authorList>
    </citation>
    <scope>NUCLEOTIDE SEQUENCE [LARGE SCALE GENOMIC DNA]</scope>
    <source>
        <strain evidence="2">ATCC 14718 / DSM 1338 / JCM 2805 / NCIMB 9133 / AM1</strain>
    </source>
</reference>
<dbReference type="RefSeq" id="WP_012753639.1">
    <property type="nucleotide sequence ID" value="NC_012811.1"/>
</dbReference>
<proteinExistence type="predicted"/>
<dbReference type="OrthoDB" id="8018999at2"/>
<dbReference type="EMBL" id="CP001511">
    <property type="protein sequence ID" value="ACS43155.1"/>
    <property type="molecule type" value="Genomic_DNA"/>
</dbReference>
<dbReference type="AlphaFoldDB" id="C5B3X3"/>
<evidence type="ECO:0000313" key="2">
    <source>
        <dbReference type="Proteomes" id="UP000009081"/>
    </source>
</evidence>
<keyword evidence="1" id="KW-0614">Plasmid</keyword>
<dbReference type="Proteomes" id="UP000009081">
    <property type="component" value="Plasmid megaplasmid"/>
</dbReference>
<dbReference type="HOGENOM" id="CLU_2001254_0_0_5"/>
<sequence>MVRHGEAPFLECSSRGDQRFSAFSARLRSQGGRSIEEVYQAAKVFEDGSTGLGWRDAKGKRAVNMPEVRRLYSRLWDAYIDENPELLALIQVQSGLSDVFGQQGNACQATELWRIRAERAAVGGVAMPAPAQGDLF</sequence>
<accession>C5B3X3</accession>
<geneLocation type="plasmid" evidence="1 2">
    <name>megaplasmid</name>
</geneLocation>
<keyword evidence="2" id="KW-1185">Reference proteome</keyword>
<dbReference type="KEGG" id="mea:Mex_2p0262"/>
<gene>
    <name evidence="1" type="ordered locus">MexAM1_META2p0262</name>
</gene>
<protein>
    <submittedName>
        <fullName evidence="1">Uncharacterized protein</fullName>
    </submittedName>
</protein>
<evidence type="ECO:0000313" key="1">
    <source>
        <dbReference type="EMBL" id="ACS43155.1"/>
    </source>
</evidence>
<organism evidence="1 2">
    <name type="scientific">Methylorubrum extorquens (strain ATCC 14718 / DSM 1338 / JCM 2805 / NCIMB 9133 / AM1)</name>
    <name type="common">Methylobacterium extorquens</name>
    <dbReference type="NCBI Taxonomy" id="272630"/>
    <lineage>
        <taxon>Bacteria</taxon>
        <taxon>Pseudomonadati</taxon>
        <taxon>Pseudomonadota</taxon>
        <taxon>Alphaproteobacteria</taxon>
        <taxon>Hyphomicrobiales</taxon>
        <taxon>Methylobacteriaceae</taxon>
        <taxon>Methylorubrum</taxon>
    </lineage>
</organism>